<accession>A0A1M5TTD8</accession>
<dbReference type="InterPro" id="IPR001387">
    <property type="entry name" value="Cro/C1-type_HTH"/>
</dbReference>
<sequence>MATATFGERFKQLRKEKNMTQEELAKKFFLNKSSISRYEQNKQVPEMDLLKGFADFFNVSIDYLLGRTDIRNPEKELTPEEKYPEVTDVEEAMKIILEQPGLMLNGELLTDEDKIILANAIQMGLRTAEEMRKKRKESKKTD</sequence>
<dbReference type="PANTHER" id="PTHR46558:SF11">
    <property type="entry name" value="HTH-TYPE TRANSCRIPTIONAL REGULATOR XRE"/>
    <property type="match status" value="1"/>
</dbReference>
<dbReference type="EMBL" id="FQXO01000025">
    <property type="protein sequence ID" value="SHH54042.1"/>
    <property type="molecule type" value="Genomic_DNA"/>
</dbReference>
<organism evidence="3 4">
    <name type="scientific">Caloranaerobacter azorensis DSM 13643</name>
    <dbReference type="NCBI Taxonomy" id="1121264"/>
    <lineage>
        <taxon>Bacteria</taxon>
        <taxon>Bacillati</taxon>
        <taxon>Bacillota</taxon>
        <taxon>Tissierellia</taxon>
        <taxon>Tissierellales</taxon>
        <taxon>Thermohalobacteraceae</taxon>
        <taxon>Caloranaerobacter</taxon>
    </lineage>
</organism>
<proteinExistence type="predicted"/>
<dbReference type="PROSITE" id="PS50943">
    <property type="entry name" value="HTH_CROC1"/>
    <property type="match status" value="1"/>
</dbReference>
<gene>
    <name evidence="3" type="ORF">SAMN02745135_01126</name>
</gene>
<dbReference type="AlphaFoldDB" id="A0A1M5TTD8"/>
<dbReference type="SMART" id="SM00530">
    <property type="entry name" value="HTH_XRE"/>
    <property type="match status" value="1"/>
</dbReference>
<reference evidence="4" key="1">
    <citation type="submission" date="2016-11" db="EMBL/GenBank/DDBJ databases">
        <authorList>
            <person name="Varghese N."/>
            <person name="Submissions S."/>
        </authorList>
    </citation>
    <scope>NUCLEOTIDE SEQUENCE [LARGE SCALE GENOMIC DNA]</scope>
    <source>
        <strain evidence="4">DSM 13643</strain>
    </source>
</reference>
<keyword evidence="1" id="KW-0238">DNA-binding</keyword>
<evidence type="ECO:0000313" key="4">
    <source>
        <dbReference type="Proteomes" id="UP000183967"/>
    </source>
</evidence>
<feature type="domain" description="HTH cro/C1-type" evidence="2">
    <location>
        <begin position="10"/>
        <end position="64"/>
    </location>
</feature>
<dbReference type="SUPFAM" id="SSF47413">
    <property type="entry name" value="lambda repressor-like DNA-binding domains"/>
    <property type="match status" value="1"/>
</dbReference>
<evidence type="ECO:0000313" key="3">
    <source>
        <dbReference type="EMBL" id="SHH54042.1"/>
    </source>
</evidence>
<dbReference type="Pfam" id="PF01381">
    <property type="entry name" value="HTH_3"/>
    <property type="match status" value="1"/>
</dbReference>
<dbReference type="Gene3D" id="1.10.260.40">
    <property type="entry name" value="lambda repressor-like DNA-binding domains"/>
    <property type="match status" value="1"/>
</dbReference>
<dbReference type="PANTHER" id="PTHR46558">
    <property type="entry name" value="TRACRIPTIONAL REGULATORY PROTEIN-RELATED-RELATED"/>
    <property type="match status" value="1"/>
</dbReference>
<dbReference type="InterPro" id="IPR010982">
    <property type="entry name" value="Lambda_DNA-bd_dom_sf"/>
</dbReference>
<evidence type="ECO:0000259" key="2">
    <source>
        <dbReference type="PROSITE" id="PS50943"/>
    </source>
</evidence>
<dbReference type="RefSeq" id="WP_242945555.1">
    <property type="nucleotide sequence ID" value="NZ_FQXO01000025.1"/>
</dbReference>
<name>A0A1M5TTD8_9FIRM</name>
<dbReference type="CDD" id="cd00093">
    <property type="entry name" value="HTH_XRE"/>
    <property type="match status" value="1"/>
</dbReference>
<protein>
    <submittedName>
        <fullName evidence="3">Helix-turn-helix domain-containing protein</fullName>
    </submittedName>
</protein>
<dbReference type="Proteomes" id="UP000183967">
    <property type="component" value="Unassembled WGS sequence"/>
</dbReference>
<dbReference type="GO" id="GO:0003677">
    <property type="term" value="F:DNA binding"/>
    <property type="evidence" value="ECO:0007669"/>
    <property type="project" value="UniProtKB-KW"/>
</dbReference>
<keyword evidence="4" id="KW-1185">Reference proteome</keyword>
<evidence type="ECO:0000256" key="1">
    <source>
        <dbReference type="ARBA" id="ARBA00023125"/>
    </source>
</evidence>